<feature type="domain" description="Predicted membrane protein YciQ-like C-terminal" evidence="4">
    <location>
        <begin position="362"/>
        <end position="640"/>
    </location>
</feature>
<feature type="transmembrane region" description="Helical" evidence="2">
    <location>
        <begin position="534"/>
        <end position="555"/>
    </location>
</feature>
<comment type="caution">
    <text evidence="5">The sequence shown here is derived from an EMBL/GenBank/DDBJ whole genome shotgun (WGS) entry which is preliminary data.</text>
</comment>
<gene>
    <name evidence="5" type="ORF">HMPREF3196_01251</name>
</gene>
<feature type="region of interest" description="Disordered" evidence="1">
    <location>
        <begin position="141"/>
        <end position="161"/>
    </location>
</feature>
<name>A0A133KNL5_BIFBI</name>
<feature type="transmembrane region" description="Helical" evidence="2">
    <location>
        <begin position="561"/>
        <end position="581"/>
    </location>
</feature>
<sequence>MEIAMNLKRLLRSLATALAGTLVVFAIVIGAGLMLSGSSPDLSYRTLDYDVAVQADGSLKVTQHIDMKLRTRDGDTPWRQLYQKYTLREDGLTNITDISVRNVTAGENYEQGALASPADHSDTSWDREYAGHWYIADVTDGAENPQPFDPAKDGYEISDNTTSRRSKDVEIGWNIPATKKASSLKFDVTMTLHGGTTLYKDVASWQWEPFGDSNLIPIGKVTGIVRFPDGIDASSSWAWLHYAGVSETSRMDDGSLRFSASDVRAGQHLDVVAAYDASAVKPPSGWRQGDAAWVRQQTGRTYLPKLKQSEDQQEIAWRQQQAGPARVRVALWIAVVLAGLALFVIGMVAAVRSYRESQYHGDIEYWREPPDMSPASAAKMADVMGLSKGSVDSLQMTATMLSLASKKAIAIYPGPSSLYRGIDMSNADNVRLAGMIGADEGKAKSLGKTMTIVLLPAGFDKDAERELNLSQSERAALSLMQKVSKRVGSPVFDLDGMKRHCEDWKNGYKALNLFTEACSSEFAMLGATRNGGTLASWMGGLGAALALVSGIIAVFGGNIALALIISAPIMMLSIVVCSYAASSVLTSSGQRYAGQVQGLYRYLQDFSNFSDRGVADMVLWDRYLVYAAAFGISDRVMAEFAKAYPQVTDPQWLDAHGAGSLLYWSYRPYGYGYMGGPTAGAGAGGVGGGFDPASFSANFGDFGARLNAGFSEIGSVIHAATSGGGGFGGISGGSFSGGGGFGGSSGGIGGGSFGGR</sequence>
<keyword evidence="2" id="KW-1133">Transmembrane helix</keyword>
<dbReference type="Pfam" id="PF20990">
    <property type="entry name" value="DUF2207_C"/>
    <property type="match status" value="1"/>
</dbReference>
<dbReference type="PATRIC" id="fig|1681.53.peg.1230"/>
<dbReference type="AlphaFoldDB" id="A0A133KNL5"/>
<dbReference type="InterPro" id="IPR018702">
    <property type="entry name" value="DUF2207"/>
</dbReference>
<keyword evidence="2" id="KW-0812">Transmembrane</keyword>
<accession>A0A133KNL5</accession>
<protein>
    <recommendedName>
        <fullName evidence="7">DUF2207 domain-containing protein</fullName>
    </recommendedName>
</protein>
<proteinExistence type="predicted"/>
<evidence type="ECO:0008006" key="7">
    <source>
        <dbReference type="Google" id="ProtNLM"/>
    </source>
</evidence>
<organism evidence="5 6">
    <name type="scientific">Bifidobacterium bifidum</name>
    <dbReference type="NCBI Taxonomy" id="1681"/>
    <lineage>
        <taxon>Bacteria</taxon>
        <taxon>Bacillati</taxon>
        <taxon>Actinomycetota</taxon>
        <taxon>Actinomycetes</taxon>
        <taxon>Bifidobacteriales</taxon>
        <taxon>Bifidobacteriaceae</taxon>
        <taxon>Bifidobacterium</taxon>
    </lineage>
</organism>
<feature type="transmembrane region" description="Helical" evidence="2">
    <location>
        <begin position="329"/>
        <end position="351"/>
    </location>
</feature>
<dbReference type="EMBL" id="LRPO01000034">
    <property type="protein sequence ID" value="KWZ81106.1"/>
    <property type="molecule type" value="Genomic_DNA"/>
</dbReference>
<evidence type="ECO:0000259" key="4">
    <source>
        <dbReference type="Pfam" id="PF20990"/>
    </source>
</evidence>
<dbReference type="Proteomes" id="UP000070092">
    <property type="component" value="Unassembled WGS sequence"/>
</dbReference>
<evidence type="ECO:0000313" key="6">
    <source>
        <dbReference type="Proteomes" id="UP000070092"/>
    </source>
</evidence>
<evidence type="ECO:0000259" key="3">
    <source>
        <dbReference type="Pfam" id="PF09972"/>
    </source>
</evidence>
<evidence type="ECO:0000256" key="2">
    <source>
        <dbReference type="SAM" id="Phobius"/>
    </source>
</evidence>
<dbReference type="InterPro" id="IPR048389">
    <property type="entry name" value="YciQ-like_C"/>
</dbReference>
<keyword evidence="2" id="KW-0472">Membrane</keyword>
<reference evidence="5 6" key="1">
    <citation type="submission" date="2016-01" db="EMBL/GenBank/DDBJ databases">
        <authorList>
            <person name="Oliw E.H."/>
        </authorList>
    </citation>
    <scope>NUCLEOTIDE SEQUENCE [LARGE SCALE GENOMIC DNA]</scope>
    <source>
        <strain evidence="5 6">MJR8628B</strain>
    </source>
</reference>
<dbReference type="Pfam" id="PF09972">
    <property type="entry name" value="DUF2207"/>
    <property type="match status" value="1"/>
</dbReference>
<evidence type="ECO:0000313" key="5">
    <source>
        <dbReference type="EMBL" id="KWZ81106.1"/>
    </source>
</evidence>
<feature type="domain" description="DUF2207" evidence="3">
    <location>
        <begin position="45"/>
        <end position="274"/>
    </location>
</feature>
<evidence type="ECO:0000256" key="1">
    <source>
        <dbReference type="SAM" id="MobiDB-lite"/>
    </source>
</evidence>